<keyword evidence="2" id="KW-1185">Reference proteome</keyword>
<protein>
    <submittedName>
        <fullName evidence="1">Uncharacterized protein</fullName>
    </submittedName>
</protein>
<name>A0AAE1DEG4_9GAST</name>
<proteinExistence type="predicted"/>
<accession>A0AAE1DEG4</accession>
<comment type="caution">
    <text evidence="1">The sequence shown here is derived from an EMBL/GenBank/DDBJ whole genome shotgun (WGS) entry which is preliminary data.</text>
</comment>
<reference evidence="1" key="1">
    <citation type="journal article" date="2023" name="G3 (Bethesda)">
        <title>A reference genome for the long-term kleptoplast-retaining sea slug Elysia crispata morphotype clarki.</title>
        <authorList>
            <person name="Eastman K.E."/>
            <person name="Pendleton A.L."/>
            <person name="Shaikh M.A."/>
            <person name="Suttiyut T."/>
            <person name="Ogas R."/>
            <person name="Tomko P."/>
            <person name="Gavelis G."/>
            <person name="Widhalm J.R."/>
            <person name="Wisecaver J.H."/>
        </authorList>
    </citation>
    <scope>NUCLEOTIDE SEQUENCE</scope>
    <source>
        <strain evidence="1">ECLA1</strain>
    </source>
</reference>
<sequence length="84" mass="9092">MTKTSVEWEGLPLLVVMSVLDRLAPIVQLFLIGVVKGQPAPSLGKKFEVKVLGECKGHKVAGVLKVLTEMKQNLSFGAKFTKSP</sequence>
<organism evidence="1 2">
    <name type="scientific">Elysia crispata</name>
    <name type="common">lettuce slug</name>
    <dbReference type="NCBI Taxonomy" id="231223"/>
    <lineage>
        <taxon>Eukaryota</taxon>
        <taxon>Metazoa</taxon>
        <taxon>Spiralia</taxon>
        <taxon>Lophotrochozoa</taxon>
        <taxon>Mollusca</taxon>
        <taxon>Gastropoda</taxon>
        <taxon>Heterobranchia</taxon>
        <taxon>Euthyneura</taxon>
        <taxon>Panpulmonata</taxon>
        <taxon>Sacoglossa</taxon>
        <taxon>Placobranchoidea</taxon>
        <taxon>Plakobranchidae</taxon>
        <taxon>Elysia</taxon>
    </lineage>
</organism>
<dbReference type="Proteomes" id="UP001283361">
    <property type="component" value="Unassembled WGS sequence"/>
</dbReference>
<dbReference type="EMBL" id="JAWDGP010004234">
    <property type="protein sequence ID" value="KAK3766438.1"/>
    <property type="molecule type" value="Genomic_DNA"/>
</dbReference>
<evidence type="ECO:0000313" key="2">
    <source>
        <dbReference type="Proteomes" id="UP001283361"/>
    </source>
</evidence>
<evidence type="ECO:0000313" key="1">
    <source>
        <dbReference type="EMBL" id="KAK3766438.1"/>
    </source>
</evidence>
<dbReference type="AlphaFoldDB" id="A0AAE1DEG4"/>
<gene>
    <name evidence="1" type="ORF">RRG08_056112</name>
</gene>